<organism evidence="2 3">
    <name type="scientific">Senna tora</name>
    <dbReference type="NCBI Taxonomy" id="362788"/>
    <lineage>
        <taxon>Eukaryota</taxon>
        <taxon>Viridiplantae</taxon>
        <taxon>Streptophyta</taxon>
        <taxon>Embryophyta</taxon>
        <taxon>Tracheophyta</taxon>
        <taxon>Spermatophyta</taxon>
        <taxon>Magnoliopsida</taxon>
        <taxon>eudicotyledons</taxon>
        <taxon>Gunneridae</taxon>
        <taxon>Pentapetalae</taxon>
        <taxon>rosids</taxon>
        <taxon>fabids</taxon>
        <taxon>Fabales</taxon>
        <taxon>Fabaceae</taxon>
        <taxon>Caesalpinioideae</taxon>
        <taxon>Cassia clade</taxon>
        <taxon>Senna</taxon>
    </lineage>
</organism>
<evidence type="ECO:0000313" key="2">
    <source>
        <dbReference type="EMBL" id="KAF7807398.1"/>
    </source>
</evidence>
<gene>
    <name evidence="2" type="ORF">G2W53_039559</name>
</gene>
<protein>
    <submittedName>
        <fullName evidence="2">Uncharacterized protein</fullName>
    </submittedName>
</protein>
<dbReference type="Proteomes" id="UP000634136">
    <property type="component" value="Unassembled WGS sequence"/>
</dbReference>
<dbReference type="AlphaFoldDB" id="A0A834SMW2"/>
<accession>A0A834SMW2</accession>
<keyword evidence="3" id="KW-1185">Reference proteome</keyword>
<keyword evidence="1" id="KW-0175">Coiled coil</keyword>
<name>A0A834SMW2_9FABA</name>
<dbReference type="EMBL" id="JAAIUW010000012">
    <property type="protein sequence ID" value="KAF7807398.1"/>
    <property type="molecule type" value="Genomic_DNA"/>
</dbReference>
<evidence type="ECO:0000256" key="1">
    <source>
        <dbReference type="SAM" id="Coils"/>
    </source>
</evidence>
<evidence type="ECO:0000313" key="3">
    <source>
        <dbReference type="Proteomes" id="UP000634136"/>
    </source>
</evidence>
<sequence length="73" mass="8998">MIKEKNLELKEKNLELREEILQLKEENQGLIGEAQRLKDEKTRIHYIWKRSELELRKENETYRLQLPKKQSHL</sequence>
<reference evidence="2" key="1">
    <citation type="submission" date="2020-09" db="EMBL/GenBank/DDBJ databases">
        <title>Genome-Enabled Discovery of Anthraquinone Biosynthesis in Senna tora.</title>
        <authorList>
            <person name="Kang S.-H."/>
            <person name="Pandey R.P."/>
            <person name="Lee C.-M."/>
            <person name="Sim J.-S."/>
            <person name="Jeong J.-T."/>
            <person name="Choi B.-S."/>
            <person name="Jung M."/>
            <person name="Ginzburg D."/>
            <person name="Zhao K."/>
            <person name="Won S.Y."/>
            <person name="Oh T.-J."/>
            <person name="Yu Y."/>
            <person name="Kim N.-H."/>
            <person name="Lee O.R."/>
            <person name="Lee T.-H."/>
            <person name="Bashyal P."/>
            <person name="Kim T.-S."/>
            <person name="Lee W.-H."/>
            <person name="Kawkins C."/>
            <person name="Kim C.-K."/>
            <person name="Kim J.S."/>
            <person name="Ahn B.O."/>
            <person name="Rhee S.Y."/>
            <person name="Sohng J.K."/>
        </authorList>
    </citation>
    <scope>NUCLEOTIDE SEQUENCE</scope>
    <source>
        <tissue evidence="2">Leaf</tissue>
    </source>
</reference>
<comment type="caution">
    <text evidence="2">The sequence shown here is derived from an EMBL/GenBank/DDBJ whole genome shotgun (WGS) entry which is preliminary data.</text>
</comment>
<proteinExistence type="predicted"/>
<feature type="coiled-coil region" evidence="1">
    <location>
        <begin position="2"/>
        <end position="40"/>
    </location>
</feature>